<organism evidence="1 2">
    <name type="scientific">Halopseudomonas salina</name>
    <dbReference type="NCBI Taxonomy" id="1323744"/>
    <lineage>
        <taxon>Bacteria</taxon>
        <taxon>Pseudomonadati</taxon>
        <taxon>Pseudomonadota</taxon>
        <taxon>Gammaproteobacteria</taxon>
        <taxon>Pseudomonadales</taxon>
        <taxon>Pseudomonadaceae</taxon>
        <taxon>Halopseudomonas</taxon>
    </lineage>
</organism>
<reference evidence="2" key="1">
    <citation type="journal article" date="2019" name="Int. J. Syst. Evol. Microbiol.">
        <title>The Global Catalogue of Microorganisms (GCM) 10K type strain sequencing project: providing services to taxonomists for standard genome sequencing and annotation.</title>
        <authorList>
            <consortium name="The Broad Institute Genomics Platform"/>
            <consortium name="The Broad Institute Genome Sequencing Center for Infectious Disease"/>
            <person name="Wu L."/>
            <person name="Ma J."/>
        </authorList>
    </citation>
    <scope>NUCLEOTIDE SEQUENCE [LARGE SCALE GENOMIC DNA]</scope>
    <source>
        <strain evidence="2">CGMCC 1.12482</strain>
    </source>
</reference>
<protein>
    <submittedName>
        <fullName evidence="1">Uncharacterized protein</fullName>
    </submittedName>
</protein>
<dbReference type="Proteomes" id="UP000638188">
    <property type="component" value="Unassembled WGS sequence"/>
</dbReference>
<accession>A0ABQ1NYU2</accession>
<sequence length="117" mass="13241">MLLRYLKQARDADNHSIQELAEHRPGGTGLGFPNGSGHIKRLEIVNGEIVHYEGDPVTLTHYPSRLLVKSVVNSGKWYNPPTSHLEKPLNSADPRILGKLGIEFYERFIDEAETKFF</sequence>
<proteinExistence type="predicted"/>
<dbReference type="EMBL" id="BMFF01000001">
    <property type="protein sequence ID" value="GGC87539.1"/>
    <property type="molecule type" value="Genomic_DNA"/>
</dbReference>
<keyword evidence="2" id="KW-1185">Reference proteome</keyword>
<evidence type="ECO:0000313" key="2">
    <source>
        <dbReference type="Proteomes" id="UP000638188"/>
    </source>
</evidence>
<gene>
    <name evidence="1" type="ORF">GCM10007418_04110</name>
</gene>
<evidence type="ECO:0000313" key="1">
    <source>
        <dbReference type="EMBL" id="GGC87539.1"/>
    </source>
</evidence>
<name>A0ABQ1NYU2_9GAMM</name>
<comment type="caution">
    <text evidence="1">The sequence shown here is derived from an EMBL/GenBank/DDBJ whole genome shotgun (WGS) entry which is preliminary data.</text>
</comment>